<keyword evidence="3 6" id="KW-0812">Transmembrane</keyword>
<sequence length="208" mass="22306">MIPFTSQVLDVIHQYGAPGVFAVVGLEALGLPVPGETAIIAAAAAAGAGGLNIYLVGVAAILGAILGDNIGYLIGWRYGRVFIERHGAKFGVSQEKYAKAERLAERYGFAMVLFARFVVLLRQLNGLVAGSTGMHWAVFFLANAIGAVLWVGTWATIAYVFGESVAGLALPWILHHLVYVGGAAVFLAILALLVFGRDRWLHVFRRKR</sequence>
<evidence type="ECO:0000256" key="6">
    <source>
        <dbReference type="SAM" id="Phobius"/>
    </source>
</evidence>
<evidence type="ECO:0000256" key="4">
    <source>
        <dbReference type="ARBA" id="ARBA00022989"/>
    </source>
</evidence>
<evidence type="ECO:0000313" key="8">
    <source>
        <dbReference type="EMBL" id="MBD1548922.1"/>
    </source>
</evidence>
<dbReference type="Pfam" id="PF09335">
    <property type="entry name" value="VTT_dom"/>
    <property type="match status" value="1"/>
</dbReference>
<evidence type="ECO:0000313" key="9">
    <source>
        <dbReference type="Proteomes" id="UP000598467"/>
    </source>
</evidence>
<dbReference type="EMBL" id="JABFCZ010000028">
    <property type="protein sequence ID" value="MBD1548922.1"/>
    <property type="molecule type" value="Genomic_DNA"/>
</dbReference>
<keyword evidence="4 6" id="KW-1133">Transmembrane helix</keyword>
<dbReference type="GO" id="GO:0005886">
    <property type="term" value="C:plasma membrane"/>
    <property type="evidence" value="ECO:0007669"/>
    <property type="project" value="UniProtKB-SubCell"/>
</dbReference>
<keyword evidence="2" id="KW-1003">Cell membrane</keyword>
<evidence type="ECO:0000256" key="5">
    <source>
        <dbReference type="ARBA" id="ARBA00023136"/>
    </source>
</evidence>
<protein>
    <submittedName>
        <fullName evidence="8">DedA family protein</fullName>
    </submittedName>
</protein>
<dbReference type="PANTHER" id="PTHR42709:SF6">
    <property type="entry name" value="UNDECAPRENYL PHOSPHATE TRANSPORTER A"/>
    <property type="match status" value="1"/>
</dbReference>
<evidence type="ECO:0000256" key="3">
    <source>
        <dbReference type="ARBA" id="ARBA00022692"/>
    </source>
</evidence>
<feature type="transmembrane region" description="Helical" evidence="6">
    <location>
        <begin position="173"/>
        <end position="196"/>
    </location>
</feature>
<feature type="transmembrane region" description="Helical" evidence="6">
    <location>
        <begin position="136"/>
        <end position="161"/>
    </location>
</feature>
<evidence type="ECO:0000256" key="2">
    <source>
        <dbReference type="ARBA" id="ARBA00022475"/>
    </source>
</evidence>
<feature type="domain" description="VTT" evidence="7">
    <location>
        <begin position="33"/>
        <end position="158"/>
    </location>
</feature>
<reference evidence="8" key="1">
    <citation type="submission" date="2020-05" db="EMBL/GenBank/DDBJ databases">
        <title>Identification of trans-AT polyketide cluster in two marine bacteria, producers of a novel glutaramide-containing polyketide sesbanimide D and analogs.</title>
        <authorList>
            <person name="Kacar D."/>
            <person name="Rodriguez P."/>
            <person name="Canedo L."/>
            <person name="Gonzalez E."/>
            <person name="Galan B."/>
            <person name="De La Calle F."/>
            <person name="Garcia J.L."/>
        </authorList>
    </citation>
    <scope>NUCLEOTIDE SEQUENCE</scope>
    <source>
        <strain evidence="8">PHM038</strain>
    </source>
</reference>
<organism evidence="8 9">
    <name type="scientific">Roseibium aggregatum</name>
    <dbReference type="NCBI Taxonomy" id="187304"/>
    <lineage>
        <taxon>Bacteria</taxon>
        <taxon>Pseudomonadati</taxon>
        <taxon>Pseudomonadota</taxon>
        <taxon>Alphaproteobacteria</taxon>
        <taxon>Hyphomicrobiales</taxon>
        <taxon>Stappiaceae</taxon>
        <taxon>Roseibium</taxon>
    </lineage>
</organism>
<dbReference type="PANTHER" id="PTHR42709">
    <property type="entry name" value="ALKALINE PHOSPHATASE LIKE PROTEIN"/>
    <property type="match status" value="1"/>
</dbReference>
<name>A0A926NX06_9HYPH</name>
<feature type="transmembrane region" description="Helical" evidence="6">
    <location>
        <begin position="38"/>
        <end position="66"/>
    </location>
</feature>
<comment type="caution">
    <text evidence="8">The sequence shown here is derived from an EMBL/GenBank/DDBJ whole genome shotgun (WGS) entry which is preliminary data.</text>
</comment>
<evidence type="ECO:0000259" key="7">
    <source>
        <dbReference type="Pfam" id="PF09335"/>
    </source>
</evidence>
<dbReference type="Proteomes" id="UP000598467">
    <property type="component" value="Unassembled WGS sequence"/>
</dbReference>
<accession>A0A926NX06</accession>
<dbReference type="InterPro" id="IPR051311">
    <property type="entry name" value="DedA_domain"/>
</dbReference>
<gene>
    <name evidence="8" type="ORF">HK439_21905</name>
</gene>
<evidence type="ECO:0000256" key="1">
    <source>
        <dbReference type="ARBA" id="ARBA00004651"/>
    </source>
</evidence>
<dbReference type="RefSeq" id="WP_190293612.1">
    <property type="nucleotide sequence ID" value="NZ_JABFCZ010000028.1"/>
</dbReference>
<dbReference type="InterPro" id="IPR032816">
    <property type="entry name" value="VTT_dom"/>
</dbReference>
<keyword evidence="5 6" id="KW-0472">Membrane</keyword>
<proteinExistence type="predicted"/>
<dbReference type="AlphaFoldDB" id="A0A926NX06"/>
<comment type="subcellular location">
    <subcellularLocation>
        <location evidence="1">Cell membrane</location>
        <topology evidence="1">Multi-pass membrane protein</topology>
    </subcellularLocation>
</comment>